<evidence type="ECO:0000259" key="4">
    <source>
        <dbReference type="Pfam" id="PF08840"/>
    </source>
</evidence>
<gene>
    <name evidence="5" type="ORF">T458_14515</name>
</gene>
<comment type="caution">
    <text evidence="5">The sequence shown here is derived from an EMBL/GenBank/DDBJ whole genome shotgun (WGS) entry which is preliminary data.</text>
</comment>
<dbReference type="STRING" id="1408254.T458_14515"/>
<dbReference type="Pfam" id="PF08840">
    <property type="entry name" value="BAAT_C"/>
    <property type="match status" value="1"/>
</dbReference>
<feature type="active site" description="Charge relay system" evidence="2">
    <location>
        <position position="351"/>
    </location>
</feature>
<dbReference type="PANTHER" id="PTHR10824">
    <property type="entry name" value="ACYL-COENZYME A THIOESTERASE-RELATED"/>
    <property type="match status" value="1"/>
</dbReference>
<dbReference type="InterPro" id="IPR042490">
    <property type="entry name" value="Thio_Ohase/BAAT_N"/>
</dbReference>
<dbReference type="Pfam" id="PF04775">
    <property type="entry name" value="Bile_Hydr_Trans"/>
    <property type="match status" value="1"/>
</dbReference>
<proteinExistence type="inferred from homology"/>
<feature type="domain" description="Acyl-CoA thioester hydrolase/bile acid-CoA amino acid N-acetyltransferase" evidence="3">
    <location>
        <begin position="15"/>
        <end position="140"/>
    </location>
</feature>
<keyword evidence="6" id="KW-1185">Reference proteome</keyword>
<dbReference type="GO" id="GO:0006631">
    <property type="term" value="P:fatty acid metabolic process"/>
    <property type="evidence" value="ECO:0007669"/>
    <property type="project" value="TreeGrafter"/>
</dbReference>
<feature type="active site" description="Charge relay system" evidence="2">
    <location>
        <position position="237"/>
    </location>
</feature>
<feature type="domain" description="BAAT/Acyl-CoA thioester hydrolase C-terminal" evidence="4">
    <location>
        <begin position="208"/>
        <end position="425"/>
    </location>
</feature>
<name>V6M9E1_9BACL</name>
<dbReference type="Gene3D" id="2.60.40.2240">
    <property type="entry name" value="Acyl-CoA thioester hydrolase/BAAT N-terminal domain"/>
    <property type="match status" value="1"/>
</dbReference>
<dbReference type="eggNOG" id="COG1073">
    <property type="taxonomic scope" value="Bacteria"/>
</dbReference>
<feature type="active site" description="Charge relay system" evidence="2">
    <location>
        <position position="386"/>
    </location>
</feature>
<dbReference type="HOGENOM" id="CLU_029849_3_0_9"/>
<dbReference type="EMBL" id="AYJU01000016">
    <property type="protein sequence ID" value="EST54495.1"/>
    <property type="molecule type" value="Genomic_DNA"/>
</dbReference>
<protein>
    <submittedName>
        <fullName evidence="5">Acyl-CoA thioesterase</fullName>
    </submittedName>
</protein>
<sequence length="426" mass="46942">MKPAIHIHPETILLDQHVSIRLTGFQPGEPVTIRATNSGMLGGELEATSYAVFLADSDGNVDLATQAPTEGTYRDPDPMGLFWSMKVSKLRFHLFNQLEQVPCSPRSGAVTFTAEVAGEVVAHAELTRLFLSPDVETRDVLENGIVGRFFSSPQSLSSDSPILITLSGSEGGLHTSSQFAALYASHGYPALALAYYNLEHLPQEIRNIPLEYAHKAMEWIKGQPFFRSRKIVVFGRSKGAELALVLGATFPQIGGVIASSPTSTVCIGSSTAEDAPDVYCPQSSWSYQGKPLPFIPLTEEQCMEFRKNLEEGKRVDAIHGACFSDQIMLEHASIPVEKINGPLLLISSDDDHWWPSSLHCKRMVQRLAEHEFPHSCLHLDYQDVGHGIRFPYIPTTNLRMNGGTAKNNAHAAKDSWHHILAFLEQL</sequence>
<evidence type="ECO:0000313" key="5">
    <source>
        <dbReference type="EMBL" id="EST54495.1"/>
    </source>
</evidence>
<dbReference type="PANTHER" id="PTHR10824:SF4">
    <property type="entry name" value="ACYL-COENZYME A THIOESTERASE 1-LIKE"/>
    <property type="match status" value="1"/>
</dbReference>
<comment type="similarity">
    <text evidence="1">Belongs to the C/M/P thioester hydrolase family.</text>
</comment>
<dbReference type="PATRIC" id="fig|1408254.3.peg.2841"/>
<evidence type="ECO:0000259" key="3">
    <source>
        <dbReference type="Pfam" id="PF04775"/>
    </source>
</evidence>
<dbReference type="InterPro" id="IPR029058">
    <property type="entry name" value="AB_hydrolase_fold"/>
</dbReference>
<dbReference type="SUPFAM" id="SSF53474">
    <property type="entry name" value="alpha/beta-Hydrolases"/>
    <property type="match status" value="1"/>
</dbReference>
<evidence type="ECO:0000313" key="6">
    <source>
        <dbReference type="Proteomes" id="UP000017973"/>
    </source>
</evidence>
<dbReference type="InterPro" id="IPR006862">
    <property type="entry name" value="Thio_Ohase/aa_AcTrfase"/>
</dbReference>
<dbReference type="InterPro" id="IPR014940">
    <property type="entry name" value="BAAT_C"/>
</dbReference>
<dbReference type="PIRSF" id="PIRSF016521">
    <property type="entry name" value="Acyl-CoA_hydro"/>
    <property type="match status" value="1"/>
</dbReference>
<dbReference type="AlphaFoldDB" id="V6M9E1"/>
<accession>V6M9E1</accession>
<evidence type="ECO:0000256" key="2">
    <source>
        <dbReference type="PIRSR" id="PIRSR016521-1"/>
    </source>
</evidence>
<dbReference type="RefSeq" id="WP_023556795.1">
    <property type="nucleotide sequence ID" value="NZ_KI629782.1"/>
</dbReference>
<organism evidence="5 6">
    <name type="scientific">Brevibacillus panacihumi W25</name>
    <dbReference type="NCBI Taxonomy" id="1408254"/>
    <lineage>
        <taxon>Bacteria</taxon>
        <taxon>Bacillati</taxon>
        <taxon>Bacillota</taxon>
        <taxon>Bacilli</taxon>
        <taxon>Bacillales</taxon>
        <taxon>Paenibacillaceae</taxon>
        <taxon>Brevibacillus</taxon>
    </lineage>
</organism>
<evidence type="ECO:0000256" key="1">
    <source>
        <dbReference type="ARBA" id="ARBA00006538"/>
    </source>
</evidence>
<reference evidence="5 6" key="1">
    <citation type="journal article" date="2014" name="Genome Announc.">
        <title>Draft Genome Sequence of Brevibacillus panacihumi Strain W25, a Halotolerant Hydrocarbon-Degrading Bacterium.</title>
        <authorList>
            <person name="Wang X."/>
            <person name="Jin D."/>
            <person name="Zhou L."/>
            <person name="Wu L."/>
            <person name="An W."/>
            <person name="Chen Y."/>
            <person name="Zhao L."/>
        </authorList>
    </citation>
    <scope>NUCLEOTIDE SEQUENCE [LARGE SCALE GENOMIC DNA]</scope>
    <source>
        <strain evidence="5 6">W25</strain>
    </source>
</reference>
<dbReference type="Proteomes" id="UP000017973">
    <property type="component" value="Unassembled WGS sequence"/>
</dbReference>
<dbReference type="Gene3D" id="3.40.50.1820">
    <property type="entry name" value="alpha/beta hydrolase"/>
    <property type="match status" value="1"/>
</dbReference>
<dbReference type="InterPro" id="IPR016662">
    <property type="entry name" value="Acyl-CoA_thioEstase_long-chain"/>
</dbReference>
<dbReference type="GO" id="GO:0006637">
    <property type="term" value="P:acyl-CoA metabolic process"/>
    <property type="evidence" value="ECO:0007669"/>
    <property type="project" value="InterPro"/>
</dbReference>
<dbReference type="GO" id="GO:0047617">
    <property type="term" value="F:fatty acyl-CoA hydrolase activity"/>
    <property type="evidence" value="ECO:0007669"/>
    <property type="project" value="TreeGrafter"/>
</dbReference>